<evidence type="ECO:0008006" key="3">
    <source>
        <dbReference type="Google" id="ProtNLM"/>
    </source>
</evidence>
<gene>
    <name evidence="1" type="ORF">NCTC13533_01466</name>
</gene>
<dbReference type="Proteomes" id="UP000255224">
    <property type="component" value="Unassembled WGS sequence"/>
</dbReference>
<evidence type="ECO:0000313" key="2">
    <source>
        <dbReference type="Proteomes" id="UP000255224"/>
    </source>
</evidence>
<dbReference type="InterPro" id="IPR047729">
    <property type="entry name" value="Sce7726-like"/>
</dbReference>
<protein>
    <recommendedName>
        <fullName evidence="3">Sce7726 family protein</fullName>
    </recommendedName>
</protein>
<accession>A0A376DSX5</accession>
<dbReference type="EMBL" id="UFVQ01000003">
    <property type="protein sequence ID" value="STC94242.1"/>
    <property type="molecule type" value="Genomic_DNA"/>
</dbReference>
<reference evidence="1 2" key="1">
    <citation type="submission" date="2018-06" db="EMBL/GenBank/DDBJ databases">
        <authorList>
            <consortium name="Pathogen Informatics"/>
            <person name="Doyle S."/>
        </authorList>
    </citation>
    <scope>NUCLEOTIDE SEQUENCE [LARGE SCALE GENOMIC DNA]</scope>
    <source>
        <strain evidence="1 2">NCTC13533</strain>
    </source>
</reference>
<dbReference type="AlphaFoldDB" id="A0A376DSX5"/>
<proteinExistence type="predicted"/>
<evidence type="ECO:0000313" key="1">
    <source>
        <dbReference type="EMBL" id="STC94242.1"/>
    </source>
</evidence>
<organism evidence="1 2">
    <name type="scientific">Chryseobacterium carnipullorum</name>
    <dbReference type="NCBI Taxonomy" id="1124835"/>
    <lineage>
        <taxon>Bacteria</taxon>
        <taxon>Pseudomonadati</taxon>
        <taxon>Bacteroidota</taxon>
        <taxon>Flavobacteriia</taxon>
        <taxon>Flavobacteriales</taxon>
        <taxon>Weeksellaceae</taxon>
        <taxon>Chryseobacterium group</taxon>
        <taxon>Chryseobacterium</taxon>
    </lineage>
</organism>
<sequence length="237" mass="27891">MRAEARTSMGIYNAKNHTKGFVRWGDLVRILLLHFCNLLQYICLIMNDLKIRTAIKEIEFRAHFEEIDTKVIDEMGLNLGSSIIDIAVINGSMMGYEIKSDHDTLRRLEKQIIEYNKVFDFLNIVTSKKYAPVIKDYVPKWWGIIEVEEKGNEVKVHQRRKAKLNKHISGYSLLQLLWKEELSEIIDVYGLDKRVKNKPKKEIWTYISEMLALDVIKDTVRQYLKSRTSWKADLQLK</sequence>
<name>A0A376DSX5_CHRCU</name>
<dbReference type="NCBIfam" id="NF033832">
    <property type="entry name" value="sce7726_fam"/>
    <property type="match status" value="1"/>
</dbReference>